<dbReference type="HOGENOM" id="CLU_176833_0_0_4"/>
<accession>A0A0H3KYC3</accession>
<evidence type="ECO:0000313" key="2">
    <source>
        <dbReference type="Proteomes" id="UP000008815"/>
    </source>
</evidence>
<proteinExistence type="predicted"/>
<gene>
    <name evidence="1" type="ordered locus">BMULJ_05596</name>
</gene>
<dbReference type="KEGG" id="bmj:BMULJ_05596"/>
<dbReference type="RefSeq" id="WP_012464860.1">
    <property type="nucleotide sequence ID" value="NC_010087.1"/>
</dbReference>
<name>A0A0H3KYC3_BURM1</name>
<dbReference type="STRING" id="395019.BMULJ_05596"/>
<keyword evidence="2" id="KW-1185">Reference proteome</keyword>
<evidence type="ECO:0008006" key="3">
    <source>
        <dbReference type="Google" id="ProtNLM"/>
    </source>
</evidence>
<sequence length="79" mass="8931">MTISGELNEADWTVAIETVGVATGGYRCRVHVTVRSPDCRCEHVFPHHRVFATEREAALEGLRSGMTWVEMKKSDTFTY</sequence>
<reference evidence="1 2" key="1">
    <citation type="submission" date="2007-04" db="EMBL/GenBank/DDBJ databases">
        <title>Complete genome sequence of Burkholderia multivorans ATCC 17616.</title>
        <authorList>
            <person name="Ohtsubo Y."/>
            <person name="Yamashita A."/>
            <person name="Kurokawa K."/>
            <person name="Takami H."/>
            <person name="Yuhara S."/>
            <person name="Nishiyama E."/>
            <person name="Endo R."/>
            <person name="Miyazaki R."/>
            <person name="Ono A."/>
            <person name="Yano K."/>
            <person name="Ito M."/>
            <person name="Sota M."/>
            <person name="Yuji N."/>
            <person name="Hattori M."/>
            <person name="Tsuda M."/>
        </authorList>
    </citation>
    <scope>NUCLEOTIDE SEQUENCE [LARGE SCALE GENOMIC DNA]</scope>
    <source>
        <strain evidence="2">ATCC 17616 / 249</strain>
    </source>
</reference>
<dbReference type="EMBL" id="AP009387">
    <property type="protein sequence ID" value="BAG47424.1"/>
    <property type="molecule type" value="Genomic_DNA"/>
</dbReference>
<dbReference type="AlphaFoldDB" id="A0A0H3KYC3"/>
<organism evidence="1 2">
    <name type="scientific">Burkholderia multivorans (strain ATCC 17616 / 249)</name>
    <dbReference type="NCBI Taxonomy" id="395019"/>
    <lineage>
        <taxon>Bacteria</taxon>
        <taxon>Pseudomonadati</taxon>
        <taxon>Pseudomonadota</taxon>
        <taxon>Betaproteobacteria</taxon>
        <taxon>Burkholderiales</taxon>
        <taxon>Burkholderiaceae</taxon>
        <taxon>Burkholderia</taxon>
        <taxon>Burkholderia cepacia complex</taxon>
    </lineage>
</organism>
<dbReference type="Proteomes" id="UP000008815">
    <property type="component" value="Chromosome 3"/>
</dbReference>
<evidence type="ECO:0000313" key="1">
    <source>
        <dbReference type="EMBL" id="BAG47424.1"/>
    </source>
</evidence>
<protein>
    <recommendedName>
        <fullName evidence="3">UDP-glucose 4-epimerase</fullName>
    </recommendedName>
</protein>
<dbReference type="eggNOG" id="ENOG5031717">
    <property type="taxonomic scope" value="Bacteria"/>
</dbReference>